<feature type="transmembrane region" description="Helical" evidence="1">
    <location>
        <begin position="66"/>
        <end position="86"/>
    </location>
</feature>
<dbReference type="Proteomes" id="UP000223291">
    <property type="component" value="Unassembled WGS sequence"/>
</dbReference>
<keyword evidence="1" id="KW-0812">Transmembrane</keyword>
<reference evidence="2" key="2">
    <citation type="submission" date="2015-12" db="EMBL/GenBank/DDBJ databases">
        <authorList>
            <person name="Singh M.K."/>
            <person name="Fernando D.M."/>
            <person name="Kumar A."/>
        </authorList>
    </citation>
    <scope>NUCLEOTIDE SEQUENCE</scope>
    <source>
        <strain evidence="2">ATCC 17978</strain>
    </source>
</reference>
<evidence type="ECO:0000313" key="2">
    <source>
        <dbReference type="EMBL" id="APP32261.1"/>
    </source>
</evidence>
<evidence type="ECO:0000313" key="4">
    <source>
        <dbReference type="EMBL" id="EMN1069812.1"/>
    </source>
</evidence>
<dbReference type="EMBL" id="PHJU02000022">
    <property type="protein sequence ID" value="PQL83662.1"/>
    <property type="molecule type" value="Genomic_DNA"/>
</dbReference>
<evidence type="ECO:0000256" key="1">
    <source>
        <dbReference type="SAM" id="Phobius"/>
    </source>
</evidence>
<reference evidence="2" key="3">
    <citation type="submission" date="2016-12" db="EMBL/GenBank/DDBJ databases">
        <authorList>
            <person name="Singh M."/>
            <person name="Fernando D."/>
            <person name="Kumar A."/>
        </authorList>
    </citation>
    <scope>NUCLEOTIDE SEQUENCE</scope>
    <source>
        <strain evidence="2">ATCC 17978</strain>
    </source>
</reference>
<keyword evidence="1" id="KW-0472">Membrane</keyword>
<dbReference type="Proteomes" id="UP000233757">
    <property type="component" value="Unassembled WGS sequence"/>
</dbReference>
<dbReference type="RefSeq" id="WP_000971114.1">
    <property type="nucleotide sequence ID" value="NZ_AP022238.1"/>
</dbReference>
<reference evidence="4" key="6">
    <citation type="submission" date="2024-02" db="EMBL/GenBank/DDBJ databases">
        <authorList>
            <consortium name="Clinical and Environmental Microbiology Branch: Whole genome sequencing antimicrobial resistance pathogens in the healthcare setting"/>
        </authorList>
    </citation>
    <scope>NUCLEOTIDE SEQUENCE</scope>
    <source>
        <strain evidence="3">2021GN-00227</strain>
    </source>
</reference>
<feature type="transmembrane region" description="Helical" evidence="1">
    <location>
        <begin position="41"/>
        <end position="59"/>
    </location>
</feature>
<dbReference type="EMBL" id="ABFEVW030000001">
    <property type="protein sequence ID" value="EMN1069812.1"/>
    <property type="molecule type" value="Genomic_DNA"/>
</dbReference>
<keyword evidence="1" id="KW-1133">Transmembrane helix</keyword>
<evidence type="ECO:0000313" key="7">
    <source>
        <dbReference type="Proteomes" id="UP000072389"/>
    </source>
</evidence>
<dbReference type="EMBL" id="CP018664">
    <property type="protein sequence ID" value="APP32261.1"/>
    <property type="molecule type" value="Genomic_DNA"/>
</dbReference>
<evidence type="ECO:0000313" key="5">
    <source>
        <dbReference type="EMBL" id="PHQ02260.1"/>
    </source>
</evidence>
<accession>A0A1E3M5A6</accession>
<evidence type="ECO:0000313" key="8">
    <source>
        <dbReference type="Proteomes" id="UP000223291"/>
    </source>
</evidence>
<evidence type="ECO:0000313" key="3">
    <source>
        <dbReference type="EMBL" id="EKU3566715.1"/>
    </source>
</evidence>
<dbReference type="Proteomes" id="UP000072389">
    <property type="component" value="Chromosome"/>
</dbReference>
<gene>
    <name evidence="2" type="ORF">AUO97_16055</name>
    <name evidence="5" type="ORF">CPI82_12195</name>
    <name evidence="6" type="ORF">CV954_010120</name>
    <name evidence="3" type="ORF">MKP18_000069</name>
</gene>
<reference evidence="5 8" key="4">
    <citation type="submission" date="2017-09" db="EMBL/GenBank/DDBJ databases">
        <title>Draft genome of Acinetobacter baumannii strain I43, a mercury resistant bacteria.</title>
        <authorList>
            <person name="Siqueira K.A."/>
            <person name="Mello I.S."/>
            <person name="Mendes T.A."/>
            <person name="Soares M.A."/>
        </authorList>
    </citation>
    <scope>NUCLEOTIDE SEQUENCE [LARGE SCALE GENOMIC DNA]</scope>
    <source>
        <strain evidence="5 8">I43</strain>
    </source>
</reference>
<organism evidence="6 9">
    <name type="scientific">Acinetobacter baumannii</name>
    <dbReference type="NCBI Taxonomy" id="470"/>
    <lineage>
        <taxon>Bacteria</taxon>
        <taxon>Pseudomonadati</taxon>
        <taxon>Pseudomonadota</taxon>
        <taxon>Gammaproteobacteria</taxon>
        <taxon>Moraxellales</taxon>
        <taxon>Moraxellaceae</taxon>
        <taxon>Acinetobacter</taxon>
        <taxon>Acinetobacter calcoaceticus/baumannii complex</taxon>
    </lineage>
</organism>
<reference evidence="6 9" key="5">
    <citation type="submission" date="2018-02" db="EMBL/GenBank/DDBJ databases">
        <title>Acinetobacter baumanii whole genome sequence.</title>
        <authorList>
            <person name="Qasim Z.J."/>
        </authorList>
    </citation>
    <scope>NUCLEOTIDE SEQUENCE [LARGE SCALE GENOMIC DNA]</scope>
    <source>
        <strain evidence="6 9">ZQ8</strain>
    </source>
</reference>
<evidence type="ECO:0000313" key="9">
    <source>
        <dbReference type="Proteomes" id="UP000233757"/>
    </source>
</evidence>
<dbReference type="EMBL" id="NXDV01000009">
    <property type="protein sequence ID" value="PHQ02260.1"/>
    <property type="molecule type" value="Genomic_DNA"/>
</dbReference>
<evidence type="ECO:0000313" key="6">
    <source>
        <dbReference type="EMBL" id="PQL83662.1"/>
    </source>
</evidence>
<proteinExistence type="predicted"/>
<protein>
    <submittedName>
        <fullName evidence="6">DUF1634 domain-containing protein</fullName>
    </submittedName>
</protein>
<dbReference type="AlphaFoldDB" id="A0A1E3M5A6"/>
<reference evidence="2 7" key="1">
    <citation type="journal article" date="2014" name="Antimicrob. Agents Chemother.">
        <title>Triclosan can select for an AdeIJK-overexpressing mutant of Acinetobacter baumannii ATCC 17978 that displays reduced susceptibility to multiple antibiotics.</title>
        <authorList>
            <person name="Fernando D.M."/>
            <person name="Xu W."/>
            <person name="Loewen P.C."/>
            <person name="Zhanel G.G."/>
            <person name="Kumar A."/>
        </authorList>
    </citation>
    <scope>NUCLEOTIDE SEQUENCE [LARGE SCALE GENOMIC DNA]</scope>
    <source>
        <strain evidence="2 7">ATCC 17978</strain>
    </source>
</reference>
<sequence>MMFFVFILTLLGMYLLFISTEKYRSPKSTGHFKPLAQKYYSLLRILAFLLFALSGFILIKKYGFSIGFVSWWIFATPLTFLLILWLNPLKPSKTSSKSSI</sequence>
<name>A0A1E3M5A6_ACIBA</name>
<dbReference type="EMBL" id="ABFEVW020000001">
    <property type="protein sequence ID" value="EKU3566715.1"/>
    <property type="molecule type" value="Genomic_DNA"/>
</dbReference>